<dbReference type="AlphaFoldDB" id="A0A9P4HFP0"/>
<dbReference type="Proteomes" id="UP000799777">
    <property type="component" value="Unassembled WGS sequence"/>
</dbReference>
<accession>A0A9P4HFP0</accession>
<proteinExistence type="predicted"/>
<evidence type="ECO:0000313" key="2">
    <source>
        <dbReference type="EMBL" id="KAF2032720.1"/>
    </source>
</evidence>
<dbReference type="InterPro" id="IPR046341">
    <property type="entry name" value="SET_dom_sf"/>
</dbReference>
<dbReference type="InterPro" id="IPR053185">
    <property type="entry name" value="SET_domain_protein"/>
</dbReference>
<dbReference type="PANTHER" id="PTHR47332:SF6">
    <property type="entry name" value="SET DOMAIN-CONTAINING PROTEIN"/>
    <property type="match status" value="1"/>
</dbReference>
<evidence type="ECO:0000259" key="1">
    <source>
        <dbReference type="PROSITE" id="PS50280"/>
    </source>
</evidence>
<dbReference type="SMART" id="SM00317">
    <property type="entry name" value="SET"/>
    <property type="match status" value="1"/>
</dbReference>
<evidence type="ECO:0000313" key="3">
    <source>
        <dbReference type="Proteomes" id="UP000799777"/>
    </source>
</evidence>
<dbReference type="CDD" id="cd20071">
    <property type="entry name" value="SET_SMYD"/>
    <property type="match status" value="1"/>
</dbReference>
<keyword evidence="3" id="KW-1185">Reference proteome</keyword>
<dbReference type="PANTHER" id="PTHR47332">
    <property type="entry name" value="SET DOMAIN-CONTAINING PROTEIN 5"/>
    <property type="match status" value="1"/>
</dbReference>
<dbReference type="Gene3D" id="2.170.270.10">
    <property type="entry name" value="SET domain"/>
    <property type="match status" value="1"/>
</dbReference>
<dbReference type="SUPFAM" id="SSF82199">
    <property type="entry name" value="SET domain"/>
    <property type="match status" value="1"/>
</dbReference>
<sequence>MCAHTSPPNQQCAHAQQHVLSDHTPLCHDATPDTQSSAFTHPTWSHRPFCISNKPNIQYCTYTTSTSRTNHGLSIISTPTAADAISSAFPHAASARHVPAKRLDVRLIPGKGYGLVATQPIPRGATILLDSPRIIAAARFPTHVQRAEGAELFAQALKRLPAADRELVFALDKSLGGTEIEDIMKTNAFACQLDDGGVEDAYMCLFPSVARINHACRPNAHARFIPRSLVMEVKALRNIEAGEEIGISYGRVDLKYAERKKLYEEGWNFTCTCDMCMAQEYVRKGSDQRRARFAKLRKKLEGLTAETYDAQQIVVWEKEVMELSAKEGLDVLLAEDYERLAYVYAGHGMVNDARMWAEKARGSLWEWTAVDGGPNNEMVRVEELLRELKG</sequence>
<feature type="domain" description="SET" evidence="1">
    <location>
        <begin position="101"/>
        <end position="250"/>
    </location>
</feature>
<reference evidence="2" key="1">
    <citation type="journal article" date="2020" name="Stud. Mycol.">
        <title>101 Dothideomycetes genomes: a test case for predicting lifestyles and emergence of pathogens.</title>
        <authorList>
            <person name="Haridas S."/>
            <person name="Albert R."/>
            <person name="Binder M."/>
            <person name="Bloem J."/>
            <person name="Labutti K."/>
            <person name="Salamov A."/>
            <person name="Andreopoulos B."/>
            <person name="Baker S."/>
            <person name="Barry K."/>
            <person name="Bills G."/>
            <person name="Bluhm B."/>
            <person name="Cannon C."/>
            <person name="Castanera R."/>
            <person name="Culley D."/>
            <person name="Daum C."/>
            <person name="Ezra D."/>
            <person name="Gonzalez J."/>
            <person name="Henrissat B."/>
            <person name="Kuo A."/>
            <person name="Liang C."/>
            <person name="Lipzen A."/>
            <person name="Lutzoni F."/>
            <person name="Magnuson J."/>
            <person name="Mondo S."/>
            <person name="Nolan M."/>
            <person name="Ohm R."/>
            <person name="Pangilinan J."/>
            <person name="Park H.-J."/>
            <person name="Ramirez L."/>
            <person name="Alfaro M."/>
            <person name="Sun H."/>
            <person name="Tritt A."/>
            <person name="Yoshinaga Y."/>
            <person name="Zwiers L.-H."/>
            <person name="Turgeon B."/>
            <person name="Goodwin S."/>
            <person name="Spatafora J."/>
            <person name="Crous P."/>
            <person name="Grigoriev I."/>
        </authorList>
    </citation>
    <scope>NUCLEOTIDE SEQUENCE</scope>
    <source>
        <strain evidence="2">CBS 110217</strain>
    </source>
</reference>
<protein>
    <submittedName>
        <fullName evidence="2">SET domain-containing protein</fullName>
    </submittedName>
</protein>
<name>A0A9P4HFP0_9PLEO</name>
<comment type="caution">
    <text evidence="2">The sequence shown here is derived from an EMBL/GenBank/DDBJ whole genome shotgun (WGS) entry which is preliminary data.</text>
</comment>
<dbReference type="EMBL" id="ML978171">
    <property type="protein sequence ID" value="KAF2032720.1"/>
    <property type="molecule type" value="Genomic_DNA"/>
</dbReference>
<dbReference type="InterPro" id="IPR001214">
    <property type="entry name" value="SET_dom"/>
</dbReference>
<gene>
    <name evidence="2" type="ORF">EK21DRAFT_60280</name>
</gene>
<dbReference type="PROSITE" id="PS50280">
    <property type="entry name" value="SET"/>
    <property type="match status" value="1"/>
</dbReference>
<dbReference type="Pfam" id="PF00856">
    <property type="entry name" value="SET"/>
    <property type="match status" value="1"/>
</dbReference>
<dbReference type="OrthoDB" id="265717at2759"/>
<organism evidence="2 3">
    <name type="scientific">Setomelanomma holmii</name>
    <dbReference type="NCBI Taxonomy" id="210430"/>
    <lineage>
        <taxon>Eukaryota</taxon>
        <taxon>Fungi</taxon>
        <taxon>Dikarya</taxon>
        <taxon>Ascomycota</taxon>
        <taxon>Pezizomycotina</taxon>
        <taxon>Dothideomycetes</taxon>
        <taxon>Pleosporomycetidae</taxon>
        <taxon>Pleosporales</taxon>
        <taxon>Pleosporineae</taxon>
        <taxon>Phaeosphaeriaceae</taxon>
        <taxon>Setomelanomma</taxon>
    </lineage>
</organism>